<dbReference type="InterPro" id="IPR003615">
    <property type="entry name" value="HNH_nuc"/>
</dbReference>
<organism evidence="2 3">
    <name type="scientific">Immersiella caudata</name>
    <dbReference type="NCBI Taxonomy" id="314043"/>
    <lineage>
        <taxon>Eukaryota</taxon>
        <taxon>Fungi</taxon>
        <taxon>Dikarya</taxon>
        <taxon>Ascomycota</taxon>
        <taxon>Pezizomycotina</taxon>
        <taxon>Sordariomycetes</taxon>
        <taxon>Sordariomycetidae</taxon>
        <taxon>Sordariales</taxon>
        <taxon>Lasiosphaeriaceae</taxon>
        <taxon>Immersiella</taxon>
    </lineage>
</organism>
<dbReference type="Pfam" id="PF13391">
    <property type="entry name" value="HNH_2"/>
    <property type="match status" value="1"/>
</dbReference>
<evidence type="ECO:0000313" key="3">
    <source>
        <dbReference type="Proteomes" id="UP001175000"/>
    </source>
</evidence>
<name>A0AA39XG47_9PEZI</name>
<dbReference type="EMBL" id="JAULSU010000001">
    <property type="protein sequence ID" value="KAK0633309.1"/>
    <property type="molecule type" value="Genomic_DNA"/>
</dbReference>
<protein>
    <recommendedName>
        <fullName evidence="1">HNH nuclease domain-containing protein</fullName>
    </recommendedName>
</protein>
<feature type="domain" description="HNH nuclease" evidence="1">
    <location>
        <begin position="153"/>
        <end position="239"/>
    </location>
</feature>
<evidence type="ECO:0000259" key="1">
    <source>
        <dbReference type="Pfam" id="PF13391"/>
    </source>
</evidence>
<sequence length="309" mass="34579">MDTPIQVNPSQSSPLHRHQSSLEGVLDFSAELPAERRPYSSPLLVRYTYEYARSQESRDVFLRAFFQSMRLSVDDEDVDLGDTEVETGLRSALFDFADYLLDNFFLLCIRPNRRRPAYHSAIQRVQGAQGFVGTLEQISALRGTSLVRDRHRCVVSRRFDLKEAINRTEHANPMNTLEVARILPHSLTRANPGAPLDPSREAALAILNMFDMGIAYLIKGADIDRPRNALTLTQRLHQLRAIDLPLPRLLAVRSAIAHILHLSAAGAYIDSILWDAEKHGIRPDGSTELGRFVHLGLGLGLAGERVTVV</sequence>
<dbReference type="AlphaFoldDB" id="A0AA39XG47"/>
<proteinExistence type="predicted"/>
<comment type="caution">
    <text evidence="2">The sequence shown here is derived from an EMBL/GenBank/DDBJ whole genome shotgun (WGS) entry which is preliminary data.</text>
</comment>
<keyword evidence="3" id="KW-1185">Reference proteome</keyword>
<gene>
    <name evidence="2" type="ORF">B0T14DRAFT_533546</name>
</gene>
<accession>A0AA39XG47</accession>
<evidence type="ECO:0000313" key="2">
    <source>
        <dbReference type="EMBL" id="KAK0633309.1"/>
    </source>
</evidence>
<reference evidence="2" key="1">
    <citation type="submission" date="2023-06" db="EMBL/GenBank/DDBJ databases">
        <title>Genome-scale phylogeny and comparative genomics of the fungal order Sordariales.</title>
        <authorList>
            <consortium name="Lawrence Berkeley National Laboratory"/>
            <person name="Hensen N."/>
            <person name="Bonometti L."/>
            <person name="Westerberg I."/>
            <person name="Brannstrom I.O."/>
            <person name="Guillou S."/>
            <person name="Cros-Aarteil S."/>
            <person name="Calhoun S."/>
            <person name="Haridas S."/>
            <person name="Kuo A."/>
            <person name="Mondo S."/>
            <person name="Pangilinan J."/>
            <person name="Riley R."/>
            <person name="Labutti K."/>
            <person name="Andreopoulos B."/>
            <person name="Lipzen A."/>
            <person name="Chen C."/>
            <person name="Yanf M."/>
            <person name="Daum C."/>
            <person name="Ng V."/>
            <person name="Clum A."/>
            <person name="Steindorff A."/>
            <person name="Ohm R."/>
            <person name="Martin F."/>
            <person name="Silar P."/>
            <person name="Natvig D."/>
            <person name="Lalanne C."/>
            <person name="Gautier V."/>
            <person name="Ament-Velasquez S.L."/>
            <person name="Kruys A."/>
            <person name="Hutchinson M.I."/>
            <person name="Powell A.J."/>
            <person name="Barry K."/>
            <person name="Miller A.N."/>
            <person name="Grigoriev I.V."/>
            <person name="Debuchy R."/>
            <person name="Gladieux P."/>
            <person name="Thoren M.H."/>
            <person name="Johannesson H."/>
        </authorList>
    </citation>
    <scope>NUCLEOTIDE SEQUENCE</scope>
    <source>
        <strain evidence="2">CBS 606.72</strain>
    </source>
</reference>
<dbReference type="Proteomes" id="UP001175000">
    <property type="component" value="Unassembled WGS sequence"/>
</dbReference>